<reference evidence="3 4" key="1">
    <citation type="journal article" date="2020" name="Cell Host Microbe">
        <title>Functional and Genomic Variation between Human-Derived Isolates of Lachnospiraceae Reveals Inter- and Intra-Species Diversity.</title>
        <authorList>
            <person name="Sorbara M.T."/>
            <person name="Littmann E.R."/>
            <person name="Fontana E."/>
            <person name="Moody T.U."/>
            <person name="Kohout C.E."/>
            <person name="Gjonbalaj M."/>
            <person name="Eaton V."/>
            <person name="Seok R."/>
            <person name="Leiner I.M."/>
            <person name="Pamer E.G."/>
        </authorList>
    </citation>
    <scope>NUCLEOTIDE SEQUENCE [LARGE SCALE GENOMIC DNA]</scope>
    <source>
        <strain evidence="3 4">MSK.17.74</strain>
    </source>
</reference>
<evidence type="ECO:0000313" key="4">
    <source>
        <dbReference type="Proteomes" id="UP001644719"/>
    </source>
</evidence>
<dbReference type="InterPro" id="IPR036056">
    <property type="entry name" value="Fibrinogen-like_C"/>
</dbReference>
<protein>
    <submittedName>
        <fullName evidence="3">DUF4179 domain-containing protein</fullName>
    </submittedName>
</protein>
<dbReference type="Proteomes" id="UP001644719">
    <property type="component" value="Unassembled WGS sequence"/>
</dbReference>
<dbReference type="SUPFAM" id="SSF56496">
    <property type="entry name" value="Fibrinogen C-terminal domain-like"/>
    <property type="match status" value="1"/>
</dbReference>
<dbReference type="Gene3D" id="2.60.40.1630">
    <property type="entry name" value="bacillus anthracis domain"/>
    <property type="match status" value="1"/>
</dbReference>
<evidence type="ECO:0000256" key="1">
    <source>
        <dbReference type="SAM" id="Phobius"/>
    </source>
</evidence>
<evidence type="ECO:0000259" key="2">
    <source>
        <dbReference type="Pfam" id="PF13786"/>
    </source>
</evidence>
<dbReference type="EMBL" id="JAAITS010000031">
    <property type="protein sequence ID" value="NSG86067.1"/>
    <property type="molecule type" value="Genomic_DNA"/>
</dbReference>
<keyword evidence="1" id="KW-0812">Transmembrane</keyword>
<keyword evidence="4" id="KW-1185">Reference proteome</keyword>
<comment type="caution">
    <text evidence="3">The sequence shown here is derived from an EMBL/GenBank/DDBJ whole genome shotgun (WGS) entry which is preliminary data.</text>
</comment>
<dbReference type="RefSeq" id="WP_148462714.1">
    <property type="nucleotide sequence ID" value="NZ_JAAITS010000031.1"/>
</dbReference>
<name>A0ABX2H9B8_9FIRM</name>
<keyword evidence="1" id="KW-1133">Transmembrane helix</keyword>
<proteinExistence type="predicted"/>
<sequence length="356" mass="40306">MRDNKGWDFLTVFEDIDEKYIYQAAKPWKENKIVRVKHYIRVAAACIILVAAIGGGLTHQNEVKAAWYKMTSLIGRILGIEKETDEYVKTIQKTIEKNGIAVSLEEVAADAKSLWIAYSLTDVNGENDISMSSVQAAVNGKSLALENQYSLDNSSGSEKINSKYFVAKFNRSRADHFQKFEIQIGTFQNQNEQVEERDVYSFSFTTDPEALQADTKEIDIQESIPIEKNQTFLISEMKYNIFGCTISGSYSDMTNEDEFWLRGKDDLGNEYVFSLTSYDKPNLIFELQDLGISDHAKQLTLQLYHYSGTTGKMVSYEQKESEEAYIEEIGTVYDEDQAPEDLAVSVGDGITVDLQN</sequence>
<evidence type="ECO:0000313" key="3">
    <source>
        <dbReference type="EMBL" id="NSG86067.1"/>
    </source>
</evidence>
<gene>
    <name evidence="3" type="ORF">G5B17_11720</name>
</gene>
<feature type="domain" description="DUF4179" evidence="2">
    <location>
        <begin position="37"/>
        <end position="120"/>
    </location>
</feature>
<organism evidence="3 4">
    <name type="scientific">Blautia faecis</name>
    <dbReference type="NCBI Taxonomy" id="871665"/>
    <lineage>
        <taxon>Bacteria</taxon>
        <taxon>Bacillati</taxon>
        <taxon>Bacillota</taxon>
        <taxon>Clostridia</taxon>
        <taxon>Lachnospirales</taxon>
        <taxon>Lachnospiraceae</taxon>
        <taxon>Blautia</taxon>
    </lineage>
</organism>
<dbReference type="Pfam" id="PF13786">
    <property type="entry name" value="DUF4179"/>
    <property type="match status" value="1"/>
</dbReference>
<accession>A0ABX2H9B8</accession>
<dbReference type="InterPro" id="IPR025436">
    <property type="entry name" value="DUF4179"/>
</dbReference>
<feature type="transmembrane region" description="Helical" evidence="1">
    <location>
        <begin position="39"/>
        <end position="57"/>
    </location>
</feature>
<keyword evidence="1" id="KW-0472">Membrane</keyword>